<reference evidence="3 4" key="1">
    <citation type="submission" date="2023-06" db="EMBL/GenBank/DDBJ databases">
        <title>Rock-solubilizing bacteria, Microbacterium invictum, promotes re-establishment of vegetation in rocky wasteland by accelerating rock bio-weathering and reshaping soil bacterial community.</title>
        <authorList>
            <person name="Liu C."/>
        </authorList>
    </citation>
    <scope>NUCLEOTIDE SEQUENCE [LARGE SCALE GENOMIC DNA]</scope>
    <source>
        <strain evidence="3 4">X-18</strain>
    </source>
</reference>
<organism evidence="3 4">
    <name type="scientific">Microbacterium invictum</name>
    <dbReference type="NCBI Taxonomy" id="515415"/>
    <lineage>
        <taxon>Bacteria</taxon>
        <taxon>Bacillati</taxon>
        <taxon>Actinomycetota</taxon>
        <taxon>Actinomycetes</taxon>
        <taxon>Micrococcales</taxon>
        <taxon>Microbacteriaceae</taxon>
        <taxon>Microbacterium</taxon>
    </lineage>
</organism>
<keyword evidence="1" id="KW-0812">Transmembrane</keyword>
<dbReference type="Pfam" id="PF11181">
    <property type="entry name" value="YflT"/>
    <property type="match status" value="1"/>
</dbReference>
<evidence type="ECO:0000313" key="3">
    <source>
        <dbReference type="EMBL" id="WQB71590.1"/>
    </source>
</evidence>
<sequence>MTDAAAPSQARSVLASFTEYADAQAMVDRLSDQQFPVEHVAIIGYNVRIEEQVTGRMTNWTAAGYGAASGAWFGLLIGLLFGLLSDNIAAWILLLILGLGLGALWGAVFGFVGHAATRGRRDFSSVKQFLAERWDVTVRSDELLRAQSLLANTTQGASAAPAEGDPATPRA</sequence>
<gene>
    <name evidence="3" type="ORF">T9R20_06430</name>
</gene>
<evidence type="ECO:0000256" key="1">
    <source>
        <dbReference type="SAM" id="Phobius"/>
    </source>
</evidence>
<feature type="transmembrane region" description="Helical" evidence="1">
    <location>
        <begin position="62"/>
        <end position="82"/>
    </location>
</feature>
<dbReference type="InterPro" id="IPR025889">
    <property type="entry name" value="GSP17M-like_dom"/>
</dbReference>
<keyword evidence="4" id="KW-1185">Reference proteome</keyword>
<accession>A0ABZ0VD95</accession>
<feature type="transmembrane region" description="Helical" evidence="1">
    <location>
        <begin position="88"/>
        <end position="112"/>
    </location>
</feature>
<feature type="domain" description="General stress protein 17M-like" evidence="2">
    <location>
        <begin position="13"/>
        <end position="80"/>
    </location>
</feature>
<keyword evidence="1" id="KW-0472">Membrane</keyword>
<protein>
    <submittedName>
        <fullName evidence="3">General stress protein</fullName>
    </submittedName>
</protein>
<dbReference type="Proteomes" id="UP001324533">
    <property type="component" value="Chromosome"/>
</dbReference>
<keyword evidence="1" id="KW-1133">Transmembrane helix</keyword>
<name>A0ABZ0VD95_9MICO</name>
<dbReference type="RefSeq" id="WP_322411701.1">
    <property type="nucleotide sequence ID" value="NZ_CP139779.1"/>
</dbReference>
<proteinExistence type="predicted"/>
<evidence type="ECO:0000313" key="4">
    <source>
        <dbReference type="Proteomes" id="UP001324533"/>
    </source>
</evidence>
<dbReference type="EMBL" id="CP139779">
    <property type="protein sequence ID" value="WQB71590.1"/>
    <property type="molecule type" value="Genomic_DNA"/>
</dbReference>
<evidence type="ECO:0000259" key="2">
    <source>
        <dbReference type="Pfam" id="PF11181"/>
    </source>
</evidence>